<feature type="region of interest" description="Disordered" evidence="1">
    <location>
        <begin position="204"/>
        <end position="231"/>
    </location>
</feature>
<feature type="compositionally biased region" description="Acidic residues" evidence="1">
    <location>
        <begin position="127"/>
        <end position="159"/>
    </location>
</feature>
<feature type="compositionally biased region" description="Basic and acidic residues" evidence="1">
    <location>
        <begin position="374"/>
        <end position="387"/>
    </location>
</feature>
<evidence type="ECO:0000256" key="1">
    <source>
        <dbReference type="SAM" id="MobiDB-lite"/>
    </source>
</evidence>
<dbReference type="RefSeq" id="XP_016267906.1">
    <property type="nucleotide sequence ID" value="XM_016400853.1"/>
</dbReference>
<dbReference type="InterPro" id="IPR018465">
    <property type="entry name" value="Scm3/HJURP"/>
</dbReference>
<dbReference type="GO" id="GO:0005634">
    <property type="term" value="C:nucleus"/>
    <property type="evidence" value="ECO:0007669"/>
    <property type="project" value="InterPro"/>
</dbReference>
<dbReference type="EMBL" id="KN847332">
    <property type="protein sequence ID" value="KIW47690.1"/>
    <property type="molecule type" value="Genomic_DNA"/>
</dbReference>
<accession>A0A0D2DYM0</accession>
<sequence length="610" mass="70237">MEEPIRKRPRLSMFADQSEDDVLDQDLDALRDRNDNLLKSRFESIFEKYSHNFEGFGDEINLWTGEVEVDNGHLQGLRDETDIGDKGSSLLRAMTEAEDTTDSYFNNEGADEVMQSIEEIAENAAEPNEDQEEDENDEDCDEDQFQDQNDVDLNSDDELFAPVQQVSTSEGRHNSFRSSTAARSQGSASDCDSLFEVQNTLRSDSPDSLFEVQEPQEHFGPRTTTRSSTEMPQDYREIDEVDIMEKFGPEIGNEVLEIVQTTRNMAESHIEPAWRIPANIIPLRARRSTSRSHTPAQPMRLSPQPEQPVSPQNSRSLWKPPKPRRTAQQMRTMRFRRSIRAVSEDPLQEDFRDDLGHPEANAGSDSGDDSEWREDEKPRSRKRREDDEHIELMRQGICSFCRVKYSSRAGVFSHWSHLVTKAEKTGTDPDDIHDLTYIRKYRSKSHMKPKTARLCLCDFKTMVEMHEGAGVSFAEIASSKVLRTRKTAPILNDLYDKFRTPAGHDELDTSPEWSEEELKILDDLSQKPLQELGTFTRFLKDRSNTEVGNKLAESWLVPFRERRRLRQNGDHPRTLNEEEWSGGHGAFDHQYIKTEDSDDELFGNQVRVRP</sequence>
<dbReference type="GeneID" id="27352433"/>
<protein>
    <submittedName>
        <fullName evidence="2">Uncharacterized protein</fullName>
    </submittedName>
</protein>
<proteinExistence type="predicted"/>
<gene>
    <name evidence="2" type="ORF">PV06_00359</name>
</gene>
<dbReference type="Pfam" id="PF10384">
    <property type="entry name" value="Scm3"/>
    <property type="match status" value="1"/>
</dbReference>
<name>A0A0D2DYM0_9EURO</name>
<dbReference type="VEuPathDB" id="FungiDB:PV06_00359"/>
<keyword evidence="3" id="KW-1185">Reference proteome</keyword>
<feature type="compositionally biased region" description="Basic and acidic residues" evidence="1">
    <location>
        <begin position="567"/>
        <end position="576"/>
    </location>
</feature>
<dbReference type="Gene3D" id="1.10.20.10">
    <property type="entry name" value="Histone, subunit A"/>
    <property type="match status" value="1"/>
</dbReference>
<dbReference type="Proteomes" id="UP000053342">
    <property type="component" value="Unassembled WGS sequence"/>
</dbReference>
<dbReference type="GO" id="GO:0046982">
    <property type="term" value="F:protein heterodimerization activity"/>
    <property type="evidence" value="ECO:0007669"/>
    <property type="project" value="InterPro"/>
</dbReference>
<dbReference type="AlphaFoldDB" id="A0A0D2DYM0"/>
<feature type="compositionally biased region" description="Polar residues" evidence="1">
    <location>
        <begin position="307"/>
        <end position="316"/>
    </location>
</feature>
<reference evidence="2 3" key="1">
    <citation type="submission" date="2015-01" db="EMBL/GenBank/DDBJ databases">
        <title>The Genome Sequence of Exophiala oligosperma CBS72588.</title>
        <authorList>
            <consortium name="The Broad Institute Genomics Platform"/>
            <person name="Cuomo C."/>
            <person name="de Hoog S."/>
            <person name="Gorbushina A."/>
            <person name="Stielow B."/>
            <person name="Teixiera M."/>
            <person name="Abouelleil A."/>
            <person name="Chapman S.B."/>
            <person name="Priest M."/>
            <person name="Young S.K."/>
            <person name="Wortman J."/>
            <person name="Nusbaum C."/>
            <person name="Birren B."/>
        </authorList>
    </citation>
    <scope>NUCLEOTIDE SEQUENCE [LARGE SCALE GENOMIC DNA]</scope>
    <source>
        <strain evidence="2 3">CBS 72588</strain>
    </source>
</reference>
<feature type="compositionally biased region" description="Polar residues" evidence="1">
    <location>
        <begin position="176"/>
        <end position="190"/>
    </location>
</feature>
<evidence type="ECO:0000313" key="3">
    <source>
        <dbReference type="Proteomes" id="UP000053342"/>
    </source>
</evidence>
<organism evidence="2 3">
    <name type="scientific">Exophiala oligosperma</name>
    <dbReference type="NCBI Taxonomy" id="215243"/>
    <lineage>
        <taxon>Eukaryota</taxon>
        <taxon>Fungi</taxon>
        <taxon>Dikarya</taxon>
        <taxon>Ascomycota</taxon>
        <taxon>Pezizomycotina</taxon>
        <taxon>Eurotiomycetes</taxon>
        <taxon>Chaetothyriomycetidae</taxon>
        <taxon>Chaetothyriales</taxon>
        <taxon>Herpotrichiellaceae</taxon>
        <taxon>Exophiala</taxon>
    </lineage>
</organism>
<evidence type="ECO:0000313" key="2">
    <source>
        <dbReference type="EMBL" id="KIW47690.1"/>
    </source>
</evidence>
<feature type="compositionally biased region" description="Polar residues" evidence="1">
    <location>
        <begin position="222"/>
        <end position="231"/>
    </location>
</feature>
<feature type="region of interest" description="Disordered" evidence="1">
    <location>
        <begin position="567"/>
        <end position="610"/>
    </location>
</feature>
<dbReference type="GO" id="GO:0042393">
    <property type="term" value="F:histone binding"/>
    <property type="evidence" value="ECO:0007669"/>
    <property type="project" value="InterPro"/>
</dbReference>
<dbReference type="InterPro" id="IPR009072">
    <property type="entry name" value="Histone-fold"/>
</dbReference>
<feature type="region of interest" description="Disordered" evidence="1">
    <location>
        <begin position="286"/>
        <end position="387"/>
    </location>
</feature>
<feature type="compositionally biased region" description="Basic and acidic residues" evidence="1">
    <location>
        <begin position="586"/>
        <end position="595"/>
    </location>
</feature>
<feature type="region of interest" description="Disordered" evidence="1">
    <location>
        <begin position="123"/>
        <end position="190"/>
    </location>
</feature>
<dbReference type="OrthoDB" id="2420608at2759"/>
<dbReference type="HOGENOM" id="CLU_438732_0_0_1"/>